<gene>
    <name evidence="2" type="primary">LOC106013449</name>
</gene>
<dbReference type="RefSeq" id="XP_012944709.1">
    <property type="nucleotide sequence ID" value="XM_013089255.1"/>
</dbReference>
<accession>A0ABM1ABU2</accession>
<evidence type="ECO:0000313" key="1">
    <source>
        <dbReference type="Proteomes" id="UP000694888"/>
    </source>
</evidence>
<evidence type="ECO:0000313" key="2">
    <source>
        <dbReference type="RefSeq" id="XP_012944709.1"/>
    </source>
</evidence>
<dbReference type="GeneID" id="106013449"/>
<sequence length="141" mass="15759">MVIKFQSYDAIHHFLNVQGHSTNRGNATCRQLNELAISVAFNSSTPAAQRRYKTSGRPILLADDKNMHNGISFDTTSLTLNEQDDGLHVQSVAMKLSTDSPLFPGVFDCKLLSPYRAMEWMNVDSLRAKKPAGDLTLWTQM</sequence>
<protein>
    <submittedName>
        <fullName evidence="2">Uncharacterized protein LOC106013449</fullName>
    </submittedName>
</protein>
<dbReference type="Proteomes" id="UP000694888">
    <property type="component" value="Unplaced"/>
</dbReference>
<name>A0ABM1ABU2_APLCA</name>
<proteinExistence type="predicted"/>
<reference evidence="2" key="1">
    <citation type="submission" date="2025-08" db="UniProtKB">
        <authorList>
            <consortium name="RefSeq"/>
        </authorList>
    </citation>
    <scope>IDENTIFICATION</scope>
</reference>
<keyword evidence="1" id="KW-1185">Reference proteome</keyword>
<organism evidence="1 2">
    <name type="scientific">Aplysia californica</name>
    <name type="common">California sea hare</name>
    <dbReference type="NCBI Taxonomy" id="6500"/>
    <lineage>
        <taxon>Eukaryota</taxon>
        <taxon>Metazoa</taxon>
        <taxon>Spiralia</taxon>
        <taxon>Lophotrochozoa</taxon>
        <taxon>Mollusca</taxon>
        <taxon>Gastropoda</taxon>
        <taxon>Heterobranchia</taxon>
        <taxon>Euthyneura</taxon>
        <taxon>Tectipleura</taxon>
        <taxon>Aplysiida</taxon>
        <taxon>Aplysioidea</taxon>
        <taxon>Aplysiidae</taxon>
        <taxon>Aplysia</taxon>
    </lineage>
</organism>